<protein>
    <submittedName>
        <fullName evidence="3">Glutamate ionotropic receptor kainate type subunit 5</fullName>
    </submittedName>
</protein>
<dbReference type="Gene3D" id="3.40.50.2300">
    <property type="match status" value="1"/>
</dbReference>
<feature type="compositionally biased region" description="Basic and acidic residues" evidence="1">
    <location>
        <begin position="74"/>
        <end position="86"/>
    </location>
</feature>
<evidence type="ECO:0000313" key="4">
    <source>
        <dbReference type="Proteomes" id="UP000001811"/>
    </source>
</evidence>
<feature type="chain" id="PRO_5023849069" evidence="2">
    <location>
        <begin position="23"/>
        <end position="129"/>
    </location>
</feature>
<keyword evidence="2" id="KW-0732">Signal</keyword>
<name>A0A5F9C5I5_RABIT</name>
<evidence type="ECO:0000256" key="1">
    <source>
        <dbReference type="SAM" id="MobiDB-lite"/>
    </source>
</evidence>
<organism evidence="3 4">
    <name type="scientific">Oryctolagus cuniculus</name>
    <name type="common">Rabbit</name>
    <dbReference type="NCBI Taxonomy" id="9986"/>
    <lineage>
        <taxon>Eukaryota</taxon>
        <taxon>Metazoa</taxon>
        <taxon>Chordata</taxon>
        <taxon>Craniata</taxon>
        <taxon>Vertebrata</taxon>
        <taxon>Euteleostomi</taxon>
        <taxon>Mammalia</taxon>
        <taxon>Eutheria</taxon>
        <taxon>Euarchontoglires</taxon>
        <taxon>Glires</taxon>
        <taxon>Lagomorpha</taxon>
        <taxon>Leporidae</taxon>
        <taxon>Oryctolagus</taxon>
    </lineage>
</organism>
<gene>
    <name evidence="3" type="primary">GRIK5</name>
</gene>
<feature type="region of interest" description="Disordered" evidence="1">
    <location>
        <begin position="74"/>
        <end position="96"/>
    </location>
</feature>
<feature type="signal peptide" evidence="2">
    <location>
        <begin position="1"/>
        <end position="22"/>
    </location>
</feature>
<evidence type="ECO:0000256" key="2">
    <source>
        <dbReference type="SAM" id="SignalP"/>
    </source>
</evidence>
<evidence type="ECO:0000313" key="3">
    <source>
        <dbReference type="Ensembl" id="ENSOCUP00000029026.1"/>
    </source>
</evidence>
<dbReference type="Bgee" id="ENSOCUG00000023882">
    <property type="expression patterns" value="Expressed in frontal cortex and 17 other cell types or tissues"/>
</dbReference>
<accession>A0A5F9C5I5</accession>
<dbReference type="AlphaFoldDB" id="A0A5F9C5I5"/>
<reference evidence="3 4" key="1">
    <citation type="journal article" date="2011" name="Nature">
        <title>A high-resolution map of human evolutionary constraint using 29 mammals.</title>
        <authorList>
            <person name="Lindblad-Toh K."/>
            <person name="Garber M."/>
            <person name="Zuk O."/>
            <person name="Lin M.F."/>
            <person name="Parker B.J."/>
            <person name="Washietl S."/>
            <person name="Kheradpour P."/>
            <person name="Ernst J."/>
            <person name="Jordan G."/>
            <person name="Mauceli E."/>
            <person name="Ward L.D."/>
            <person name="Lowe C.B."/>
            <person name="Holloway A.K."/>
            <person name="Clamp M."/>
            <person name="Gnerre S."/>
            <person name="Alfoldi J."/>
            <person name="Beal K."/>
            <person name="Chang J."/>
            <person name="Clawson H."/>
            <person name="Cuff J."/>
            <person name="Di Palma F."/>
            <person name="Fitzgerald S."/>
            <person name="Flicek P."/>
            <person name="Guttman M."/>
            <person name="Hubisz M.J."/>
            <person name="Jaffe D.B."/>
            <person name="Jungreis I."/>
            <person name="Kent W.J."/>
            <person name="Kostka D."/>
            <person name="Lara M."/>
            <person name="Martins A.L."/>
            <person name="Massingham T."/>
            <person name="Moltke I."/>
            <person name="Raney B.J."/>
            <person name="Rasmussen M.D."/>
            <person name="Robinson J."/>
            <person name="Stark A."/>
            <person name="Vilella A.J."/>
            <person name="Wen J."/>
            <person name="Xie X."/>
            <person name="Zody M.C."/>
            <person name="Baldwin J."/>
            <person name="Bloom T."/>
            <person name="Chin C.W."/>
            <person name="Heiman D."/>
            <person name="Nicol R."/>
            <person name="Nusbaum C."/>
            <person name="Young S."/>
            <person name="Wilkinson J."/>
            <person name="Worley K.C."/>
            <person name="Kovar C.L."/>
            <person name="Muzny D.M."/>
            <person name="Gibbs R.A."/>
            <person name="Cree A."/>
            <person name="Dihn H.H."/>
            <person name="Fowler G."/>
            <person name="Jhangiani S."/>
            <person name="Joshi V."/>
            <person name="Lee S."/>
            <person name="Lewis L.R."/>
            <person name="Nazareth L.V."/>
            <person name="Okwuonu G."/>
            <person name="Santibanez J."/>
            <person name="Warren W.C."/>
            <person name="Mardis E.R."/>
            <person name="Weinstock G.M."/>
            <person name="Wilson R.K."/>
            <person name="Delehaunty K."/>
            <person name="Dooling D."/>
            <person name="Fronik C."/>
            <person name="Fulton L."/>
            <person name="Fulton B."/>
            <person name="Graves T."/>
            <person name="Minx P."/>
            <person name="Sodergren E."/>
            <person name="Birney E."/>
            <person name="Margulies E.H."/>
            <person name="Herrero J."/>
            <person name="Green E.D."/>
            <person name="Haussler D."/>
            <person name="Siepel A."/>
            <person name="Goldman N."/>
            <person name="Pollard K.S."/>
            <person name="Pedersen J.S."/>
            <person name="Lander E.S."/>
            <person name="Kellis M."/>
        </authorList>
    </citation>
    <scope>NUCLEOTIDE SEQUENCE [LARGE SCALE GENOMIC DNA]</scope>
    <source>
        <strain evidence="4">Thorbecke</strain>
    </source>
</reference>
<proteinExistence type="predicted"/>
<reference evidence="3" key="2">
    <citation type="submission" date="2025-08" db="UniProtKB">
        <authorList>
            <consortium name="Ensembl"/>
        </authorList>
    </citation>
    <scope>IDENTIFICATION</scope>
    <source>
        <strain evidence="3">Thorbecke</strain>
    </source>
</reference>
<dbReference type="Proteomes" id="UP000001811">
    <property type="component" value="Unplaced"/>
</dbReference>
<sequence length="129" mass="13649">MPAELLLLLIVAFASPSCQVLSSLRMAAILDDQTVCGRGERLALALAREQINGIIEVPAKARVEVDIFELQRDSQYETTDTSERGPEGGGDPAQGGRVCLGTLVQPSICLHCEPYLWGEGGEPEGGGAP</sequence>
<dbReference type="Ensembl" id="ENSOCUT00000060191.1">
    <property type="protein sequence ID" value="ENSOCUP00000029026.1"/>
    <property type="gene ID" value="ENSOCUG00000023882.3"/>
</dbReference>
<keyword evidence="4" id="KW-1185">Reference proteome</keyword>
<reference evidence="3" key="3">
    <citation type="submission" date="2025-09" db="UniProtKB">
        <authorList>
            <consortium name="Ensembl"/>
        </authorList>
    </citation>
    <scope>IDENTIFICATION</scope>
    <source>
        <strain evidence="3">Thorbecke</strain>
    </source>
</reference>
<dbReference type="GeneTree" id="ENSGT00940000158852"/>